<sequence length="684" mass="77936">MNVKYFHEFKGLDEVSNRFEILCNPSTTPKLIEATNEPFRVEYLEVKKLEPVQGSQATLKLISESNFQFLDLHTDDMQGYMIKFYRAGELYWIGYLDSELYNENLTDYAPYPVEFSGADFNIWERLKFRDENEKTYNDIASFLTQLKRCFNKLGLPFQKLYIGCSTIPEGVAMNTTETALHALYIQSANFYDEDKEPMSCREVVESILQPLGLMMVQRDASVYIYDLNTIKSGGVMKCYNFDTLSYIGDTAVNVLLGDIGEIGTMSTDASLSFEEMINNVTITCSLYGQADVVDVSVKEANLSDLKSESESNVLIKRFYSKCTDWNAPEYVFYKSKETNSTLLGAKLTYSGGTEKNNFVFQNVNAYMASQRNDIYLCLKCNAYVNTKNNPLDSNEKVNAPESSRRMIIYCKVLLTFNGQDLMYYNGVQWKNIQQGKDPEYTTLVFLNSGNWKDSRILNTWLTNSNVYWPGMTIPNTIIDREKDFQAGRKIPLPPKSGCIKVIIDYAKIDENSDLPNIFKDVKDLLIDKVSLTFEDADGKGISTDDYEFNSYINKKVKADYEEVTLKCISANEDKLPVGKANILRKVDDHYEYQTAYTRAGQTNILERLLMCTIHSNFTTKNKAISIDIKMTDNPALRYVTYKNVLQSDGMYITGATLDFSGAKTTIKAVEFSADVDKLSDIPYE</sequence>
<evidence type="ECO:0000313" key="1">
    <source>
        <dbReference type="EMBL" id="DAF91069.1"/>
    </source>
</evidence>
<name>A0A8S5U9D0_9CAUD</name>
<dbReference type="EMBL" id="BK016044">
    <property type="protein sequence ID" value="DAF91069.1"/>
    <property type="molecule type" value="Genomic_DNA"/>
</dbReference>
<accession>A0A8S5U9D0</accession>
<protein>
    <submittedName>
        <fullName evidence="1">Uncharacterized protein</fullName>
    </submittedName>
</protein>
<proteinExistence type="predicted"/>
<organism evidence="1">
    <name type="scientific">Siphoviridae sp. ct7aK2</name>
    <dbReference type="NCBI Taxonomy" id="2825351"/>
    <lineage>
        <taxon>Viruses</taxon>
        <taxon>Duplodnaviria</taxon>
        <taxon>Heunggongvirae</taxon>
        <taxon>Uroviricota</taxon>
        <taxon>Caudoviricetes</taxon>
    </lineage>
</organism>
<reference evidence="1" key="1">
    <citation type="journal article" date="2021" name="Proc. Natl. Acad. Sci. U.S.A.">
        <title>A Catalog of Tens of Thousands of Viruses from Human Metagenomes Reveals Hidden Associations with Chronic Diseases.</title>
        <authorList>
            <person name="Tisza M.J."/>
            <person name="Buck C.B."/>
        </authorList>
    </citation>
    <scope>NUCLEOTIDE SEQUENCE</scope>
    <source>
        <strain evidence="1">Ct7aK2</strain>
    </source>
</reference>